<evidence type="ECO:0000313" key="2">
    <source>
        <dbReference type="EMBL" id="AWB07103.1"/>
    </source>
</evidence>
<keyword evidence="1" id="KW-1133">Transmembrane helix</keyword>
<organism evidence="2 3">
    <name type="scientific">Azospirillum humicireducens</name>
    <dbReference type="NCBI Taxonomy" id="1226968"/>
    <lineage>
        <taxon>Bacteria</taxon>
        <taxon>Pseudomonadati</taxon>
        <taxon>Pseudomonadota</taxon>
        <taxon>Alphaproteobacteria</taxon>
        <taxon>Rhodospirillales</taxon>
        <taxon>Azospirillaceae</taxon>
        <taxon>Azospirillum</taxon>
    </lineage>
</organism>
<dbReference type="PIRSF" id="PIRSF016660">
    <property type="entry name" value="YedI"/>
    <property type="match status" value="1"/>
</dbReference>
<feature type="transmembrane region" description="Helical" evidence="1">
    <location>
        <begin position="311"/>
        <end position="333"/>
    </location>
</feature>
<feature type="transmembrane region" description="Helical" evidence="1">
    <location>
        <begin position="254"/>
        <end position="276"/>
    </location>
</feature>
<feature type="transmembrane region" description="Helical" evidence="1">
    <location>
        <begin position="174"/>
        <end position="200"/>
    </location>
</feature>
<proteinExistence type="predicted"/>
<sequence length="346" mass="35368">MSTGLIALLDDVVGLTKVAAASLDDAAGQAAKVGAKAAGVVVDDAAVTPRYVVGFTADRELPIIGKIALGSLKNKLILLLPAALVLSLVAPWAITPLLMLGGAFLCYEGAEKILEAIWPHAAHGGHVEEGMADRQSARQFEDAKVNSAIKTDLILSAEIMAITLSAVAAEVSSFWMQALILGIVGTGITIAVYGTVALIVKADDAGLSLAQNGRPVSSLFGLRRLAPAAPGGADRLLRPLTQGLGRGLVYGMPLFLKLLGLVGTAAMLWVGGGIIIHGLEGYGLEELGHAIHDAAAAVGHALPLGAAAMEWLVAAGLAGAVGLLLGVLLIPLVHRVAMPVFALLKR</sequence>
<gene>
    <name evidence="2" type="ORF">A6A40_18680</name>
</gene>
<dbReference type="PANTHER" id="PTHR30503">
    <property type="entry name" value="INNER MEMBRANE PROTEIN YEDI"/>
    <property type="match status" value="1"/>
</dbReference>
<dbReference type="EMBL" id="CP028903">
    <property type="protein sequence ID" value="AWB07103.1"/>
    <property type="molecule type" value="Genomic_DNA"/>
</dbReference>
<keyword evidence="1" id="KW-0812">Transmembrane</keyword>
<keyword evidence="2" id="KW-0614">Plasmid</keyword>
<dbReference type="RefSeq" id="WP_108547400.1">
    <property type="nucleotide sequence ID" value="NZ_CP028903.1"/>
</dbReference>
<reference evidence="2 3" key="1">
    <citation type="submission" date="2018-04" db="EMBL/GenBank/DDBJ databases">
        <title>Complete genome sequence of the nitrogen-fixing bacterium Azospirillum humicireducens type strain SgZ-5.</title>
        <authorList>
            <person name="Yu Z."/>
        </authorList>
    </citation>
    <scope>NUCLEOTIDE SEQUENCE [LARGE SCALE GENOMIC DNA]</scope>
    <source>
        <strain evidence="2 3">SgZ-5</strain>
        <plasmid evidence="2 3">pYZ2</plasmid>
    </source>
</reference>
<evidence type="ECO:0000313" key="3">
    <source>
        <dbReference type="Proteomes" id="UP000077405"/>
    </source>
</evidence>
<dbReference type="PANTHER" id="PTHR30503:SF3">
    <property type="entry name" value="INNER MEMBRANE PROTEIN YEDI"/>
    <property type="match status" value="1"/>
</dbReference>
<feature type="transmembrane region" description="Helical" evidence="1">
    <location>
        <begin position="76"/>
        <end position="94"/>
    </location>
</feature>
<dbReference type="InterPro" id="IPR008526">
    <property type="entry name" value="YedI"/>
</dbReference>
<keyword evidence="3" id="KW-1185">Reference proteome</keyword>
<geneLocation type="plasmid" evidence="2 3">
    <name>pYZ2</name>
</geneLocation>
<dbReference type="Proteomes" id="UP000077405">
    <property type="component" value="Plasmid pYZ2"/>
</dbReference>
<keyword evidence="1" id="KW-0472">Membrane</keyword>
<dbReference type="AlphaFoldDB" id="A0A2R4VRM8"/>
<dbReference type="GO" id="GO:0005886">
    <property type="term" value="C:plasma membrane"/>
    <property type="evidence" value="ECO:0007669"/>
    <property type="project" value="TreeGrafter"/>
</dbReference>
<name>A0A2R4VRM8_9PROT</name>
<dbReference type="Pfam" id="PF05661">
    <property type="entry name" value="DUF808"/>
    <property type="match status" value="1"/>
</dbReference>
<dbReference type="OrthoDB" id="9814178at2"/>
<accession>A0A2R4VRM8</accession>
<protein>
    <submittedName>
        <fullName evidence="2">DUF808 domain-containing protein</fullName>
    </submittedName>
</protein>
<dbReference type="KEGG" id="ahu:A6A40_18680"/>
<evidence type="ECO:0000256" key="1">
    <source>
        <dbReference type="SAM" id="Phobius"/>
    </source>
</evidence>